<dbReference type="BioCyc" id="AMAC1300253:G12YX-3494-MONOMER"/>
<keyword evidence="1" id="KW-0862">Zinc</keyword>
<keyword evidence="1" id="KW-0863">Zinc-finger</keyword>
<proteinExistence type="predicted"/>
<evidence type="ECO:0000313" key="5">
    <source>
        <dbReference type="Proteomes" id="UP000014909"/>
    </source>
</evidence>
<dbReference type="SUPFAM" id="SSF53098">
    <property type="entry name" value="Ribonuclease H-like"/>
    <property type="match status" value="1"/>
</dbReference>
<dbReference type="HOGENOM" id="CLU_095977_2_1_6"/>
<dbReference type="InterPro" id="IPR002156">
    <property type="entry name" value="RNaseH_domain"/>
</dbReference>
<dbReference type="KEGG" id="amh:I633_22121"/>
<dbReference type="GO" id="GO:0003676">
    <property type="term" value="F:nucleic acid binding"/>
    <property type="evidence" value="ECO:0007669"/>
    <property type="project" value="InterPro"/>
</dbReference>
<dbReference type="Gene3D" id="3.30.420.10">
    <property type="entry name" value="Ribonuclease H-like superfamily/Ribonuclease H"/>
    <property type="match status" value="1"/>
</dbReference>
<dbReference type="PROSITE" id="PS50879">
    <property type="entry name" value="RNASE_H_1"/>
    <property type="match status" value="1"/>
</dbReference>
<dbReference type="PANTHER" id="PTHR46387">
    <property type="entry name" value="POLYNUCLEOTIDYL TRANSFERASE, RIBONUCLEASE H-LIKE SUPERFAMILY PROTEIN"/>
    <property type="match status" value="1"/>
</dbReference>
<dbReference type="InterPro" id="IPR007527">
    <property type="entry name" value="Znf_SWIM"/>
</dbReference>
<feature type="domain" description="SWIM-type" evidence="3">
    <location>
        <begin position="198"/>
        <end position="229"/>
    </location>
</feature>
<dbReference type="Pfam" id="PF13456">
    <property type="entry name" value="RVT_3"/>
    <property type="match status" value="1"/>
</dbReference>
<dbReference type="InterPro" id="IPR012337">
    <property type="entry name" value="RNaseH-like_sf"/>
</dbReference>
<organism evidence="4 5">
    <name type="scientific">Alteromonas mediterranea 615</name>
    <dbReference type="NCBI Taxonomy" id="1300253"/>
    <lineage>
        <taxon>Bacteria</taxon>
        <taxon>Pseudomonadati</taxon>
        <taxon>Pseudomonadota</taxon>
        <taxon>Gammaproteobacteria</taxon>
        <taxon>Alteromonadales</taxon>
        <taxon>Alteromonadaceae</taxon>
        <taxon>Alteromonas/Salinimonas group</taxon>
        <taxon>Alteromonas</taxon>
    </lineage>
</organism>
<dbReference type="PROSITE" id="PS50966">
    <property type="entry name" value="ZF_SWIM"/>
    <property type="match status" value="1"/>
</dbReference>
<gene>
    <name evidence="4" type="ORF">I633_22121</name>
</gene>
<dbReference type="GO" id="GO:0004523">
    <property type="term" value="F:RNA-DNA hybrid ribonuclease activity"/>
    <property type="evidence" value="ECO:0007669"/>
    <property type="project" value="InterPro"/>
</dbReference>
<protein>
    <submittedName>
        <fullName evidence="4">Ribonuclease h</fullName>
    </submittedName>
</protein>
<keyword evidence="1" id="KW-0479">Metal-binding</keyword>
<evidence type="ECO:0000313" key="4">
    <source>
        <dbReference type="EMBL" id="AGP79847.1"/>
    </source>
</evidence>
<evidence type="ECO:0000256" key="1">
    <source>
        <dbReference type="PROSITE-ProRule" id="PRU00325"/>
    </source>
</evidence>
<sequence>MHTGYFDGATNPNPGELGLGACIVDHKGDEVIATSSYRPYGTNNEAEYLSLILLLKMAKKAGIKELECYGDSKLIINQVNGVFNVSEKFRPYHSEVLSLSSCFDSISFNWVKRDLNTRADALSKAGLSLKHCKNTSGPGNTQRSKSETCIANNPGMPIDDASTSNTGFLGIQPRNTGKVKVIPNGRSGLVIVENGNSYSLNLSTMQCTCCAFTTEKTCLHTVEAKKILRQSAKKVASLVR</sequence>
<evidence type="ECO:0000259" key="2">
    <source>
        <dbReference type="PROSITE" id="PS50879"/>
    </source>
</evidence>
<evidence type="ECO:0000259" key="3">
    <source>
        <dbReference type="PROSITE" id="PS50966"/>
    </source>
</evidence>
<geneLocation type="plasmid" evidence="4">
    <name>unnamed</name>
</geneLocation>
<dbReference type="PANTHER" id="PTHR46387:SF2">
    <property type="entry name" value="RIBONUCLEASE HI"/>
    <property type="match status" value="1"/>
</dbReference>
<dbReference type="Proteomes" id="UP000014909">
    <property type="component" value="Plasmid unnamed"/>
</dbReference>
<dbReference type="GO" id="GO:0008270">
    <property type="term" value="F:zinc ion binding"/>
    <property type="evidence" value="ECO:0007669"/>
    <property type="project" value="UniProtKB-KW"/>
</dbReference>
<accession>S5AIA2</accession>
<dbReference type="CDD" id="cd09279">
    <property type="entry name" value="RNase_HI_like"/>
    <property type="match status" value="1"/>
</dbReference>
<feature type="domain" description="RNase H type-1" evidence="2">
    <location>
        <begin position="1"/>
        <end position="128"/>
    </location>
</feature>
<name>S5AIA2_9ALTE</name>
<keyword evidence="4" id="KW-0614">Plasmid</keyword>
<dbReference type="AlphaFoldDB" id="S5AIA2"/>
<dbReference type="InterPro" id="IPR036397">
    <property type="entry name" value="RNaseH_sf"/>
</dbReference>
<dbReference type="PATRIC" id="fig|1300253.3.peg.4612"/>
<dbReference type="EMBL" id="CP004847">
    <property type="protein sequence ID" value="AGP79847.1"/>
    <property type="molecule type" value="Genomic_DNA"/>
</dbReference>
<reference evidence="4 5" key="1">
    <citation type="journal article" date="2013" name="Genome Biol. Evol.">
        <title>Genomic Diversity of "Deep Ecotype" Alteromonas macleodii Isolates: Evidence for Pan-Mediterranean Clonal Frames.</title>
        <authorList>
            <person name="Lopez-Perez M."/>
            <person name="Gonzaga A."/>
            <person name="Rodriguez-Valera F."/>
        </authorList>
    </citation>
    <scope>NUCLEOTIDE SEQUENCE [LARGE SCALE GENOMIC DNA]</scope>
    <source>
        <strain evidence="5">'English Channel 615'</strain>
        <plasmid evidence="5">Plasmid</plasmid>
    </source>
</reference>